<name>A0A9D4GW35_DREPO</name>
<proteinExistence type="predicted"/>
<evidence type="ECO:0000313" key="1">
    <source>
        <dbReference type="EMBL" id="KAH3822506.1"/>
    </source>
</evidence>
<reference evidence="1" key="1">
    <citation type="journal article" date="2019" name="bioRxiv">
        <title>The Genome of the Zebra Mussel, Dreissena polymorpha: A Resource for Invasive Species Research.</title>
        <authorList>
            <person name="McCartney M.A."/>
            <person name="Auch B."/>
            <person name="Kono T."/>
            <person name="Mallez S."/>
            <person name="Zhang Y."/>
            <person name="Obille A."/>
            <person name="Becker A."/>
            <person name="Abrahante J.E."/>
            <person name="Garbe J."/>
            <person name="Badalamenti J.P."/>
            <person name="Herman A."/>
            <person name="Mangelson H."/>
            <person name="Liachko I."/>
            <person name="Sullivan S."/>
            <person name="Sone E.D."/>
            <person name="Koren S."/>
            <person name="Silverstein K.A.T."/>
            <person name="Beckman K.B."/>
            <person name="Gohl D.M."/>
        </authorList>
    </citation>
    <scope>NUCLEOTIDE SEQUENCE</scope>
    <source>
        <strain evidence="1">Duluth1</strain>
        <tissue evidence="1">Whole animal</tissue>
    </source>
</reference>
<accession>A0A9D4GW35</accession>
<keyword evidence="2" id="KW-1185">Reference proteome</keyword>
<organism evidence="1 2">
    <name type="scientific">Dreissena polymorpha</name>
    <name type="common">Zebra mussel</name>
    <name type="synonym">Mytilus polymorpha</name>
    <dbReference type="NCBI Taxonomy" id="45954"/>
    <lineage>
        <taxon>Eukaryota</taxon>
        <taxon>Metazoa</taxon>
        <taxon>Spiralia</taxon>
        <taxon>Lophotrochozoa</taxon>
        <taxon>Mollusca</taxon>
        <taxon>Bivalvia</taxon>
        <taxon>Autobranchia</taxon>
        <taxon>Heteroconchia</taxon>
        <taxon>Euheterodonta</taxon>
        <taxon>Imparidentia</taxon>
        <taxon>Neoheterodontei</taxon>
        <taxon>Myida</taxon>
        <taxon>Dreissenoidea</taxon>
        <taxon>Dreissenidae</taxon>
        <taxon>Dreissena</taxon>
    </lineage>
</organism>
<dbReference type="AlphaFoldDB" id="A0A9D4GW35"/>
<dbReference type="Proteomes" id="UP000828390">
    <property type="component" value="Unassembled WGS sequence"/>
</dbReference>
<dbReference type="EMBL" id="JAIWYP010000005">
    <property type="protein sequence ID" value="KAH3822506.1"/>
    <property type="molecule type" value="Genomic_DNA"/>
</dbReference>
<sequence>MLASYTTHQMTEPIVDLAYERTNREYRRAINQLWSEVLRLSTLYGTRLITHAGWIVINACDLHIASMVREFESVAPQLRSPVDQSALRIELHTEMYELNRVSAFEQVSLYDRETDVLPCEIVNTKVVNFLQKMEVIRNAFGRTAQTFRRLQ</sequence>
<comment type="caution">
    <text evidence="1">The sequence shown here is derived from an EMBL/GenBank/DDBJ whole genome shotgun (WGS) entry which is preliminary data.</text>
</comment>
<protein>
    <submittedName>
        <fullName evidence="1">Uncharacterized protein</fullName>
    </submittedName>
</protein>
<reference evidence="1" key="2">
    <citation type="submission" date="2020-11" db="EMBL/GenBank/DDBJ databases">
        <authorList>
            <person name="McCartney M.A."/>
            <person name="Auch B."/>
            <person name="Kono T."/>
            <person name="Mallez S."/>
            <person name="Becker A."/>
            <person name="Gohl D.M."/>
            <person name="Silverstein K.A.T."/>
            <person name="Koren S."/>
            <person name="Bechman K.B."/>
            <person name="Herman A."/>
            <person name="Abrahante J.E."/>
            <person name="Garbe J."/>
        </authorList>
    </citation>
    <scope>NUCLEOTIDE SEQUENCE</scope>
    <source>
        <strain evidence="1">Duluth1</strain>
        <tissue evidence="1">Whole animal</tissue>
    </source>
</reference>
<evidence type="ECO:0000313" key="2">
    <source>
        <dbReference type="Proteomes" id="UP000828390"/>
    </source>
</evidence>
<gene>
    <name evidence="1" type="ORF">DPMN_124286</name>
</gene>